<feature type="region of interest" description="Disordered" evidence="7">
    <location>
        <begin position="11"/>
        <end position="30"/>
    </location>
</feature>
<keyword evidence="4" id="KW-0378">Hydrolase</keyword>
<dbReference type="PANTHER" id="PTHR12318:SF0">
    <property type="entry name" value="ACYL-COENZYME A DIPHOSPHATASE NUDT19"/>
    <property type="match status" value="1"/>
</dbReference>
<dbReference type="EMBL" id="JBHSJF010000006">
    <property type="protein sequence ID" value="MFC5068236.1"/>
    <property type="molecule type" value="Genomic_DNA"/>
</dbReference>
<accession>A0ABV9Z089</accession>
<evidence type="ECO:0000256" key="4">
    <source>
        <dbReference type="ARBA" id="ARBA00022801"/>
    </source>
</evidence>
<keyword evidence="6" id="KW-0464">Manganese</keyword>
<evidence type="ECO:0000256" key="7">
    <source>
        <dbReference type="SAM" id="MobiDB-lite"/>
    </source>
</evidence>
<name>A0ABV9Z089_9HYPH</name>
<dbReference type="Proteomes" id="UP001595796">
    <property type="component" value="Unassembled WGS sequence"/>
</dbReference>
<proteinExistence type="predicted"/>
<keyword evidence="5" id="KW-0460">Magnesium</keyword>
<dbReference type="PANTHER" id="PTHR12318">
    <property type="entry name" value="TESTOSTERONE-REGULATED PROTEIN RP2"/>
    <property type="match status" value="1"/>
</dbReference>
<sequence>MKPIGTVLDWNPGLADAPRPAPHPSQRKPRDAATIILLDRSGPEPKILLGQRHPGLAFMPGVYVFPGGRVEASDGRAPAVGALPAHVERRLMTAIARPSVTRARAYALAAIRELAEETGLLLGEHSDVVPTAPDWKDFGENGIAPSLSDIWLVARSITPPGLPRRFDTRFFAADASRVIHMIDGLVHDDAELVDLKWVTIAETVDMPLHQITRVILSELDQRIHAGIDRDIPVPFLRPRNGVIVRDEI</sequence>
<comment type="cofactor">
    <cofactor evidence="2">
        <name>Mg(2+)</name>
        <dbReference type="ChEBI" id="CHEBI:18420"/>
    </cofactor>
</comment>
<reference evidence="10" key="1">
    <citation type="journal article" date="2019" name="Int. J. Syst. Evol. Microbiol.">
        <title>The Global Catalogue of Microorganisms (GCM) 10K type strain sequencing project: providing services to taxonomists for standard genome sequencing and annotation.</title>
        <authorList>
            <consortium name="The Broad Institute Genomics Platform"/>
            <consortium name="The Broad Institute Genome Sequencing Center for Infectious Disease"/>
            <person name="Wu L."/>
            <person name="Ma J."/>
        </authorList>
    </citation>
    <scope>NUCLEOTIDE SEQUENCE [LARGE SCALE GENOMIC DNA]</scope>
    <source>
        <strain evidence="10">CGMCC 1.16444</strain>
    </source>
</reference>
<evidence type="ECO:0000313" key="10">
    <source>
        <dbReference type="Proteomes" id="UP001595796"/>
    </source>
</evidence>
<organism evidence="9 10">
    <name type="scientific">Flaviflagellibacter deserti</name>
    <dbReference type="NCBI Taxonomy" id="2267266"/>
    <lineage>
        <taxon>Bacteria</taxon>
        <taxon>Pseudomonadati</taxon>
        <taxon>Pseudomonadota</taxon>
        <taxon>Alphaproteobacteria</taxon>
        <taxon>Hyphomicrobiales</taxon>
        <taxon>Flaviflagellibacter</taxon>
    </lineage>
</organism>
<protein>
    <submittedName>
        <fullName evidence="9">NUDIX domain-containing protein</fullName>
    </submittedName>
</protein>
<evidence type="ECO:0000256" key="3">
    <source>
        <dbReference type="ARBA" id="ARBA00022723"/>
    </source>
</evidence>
<dbReference type="Gene3D" id="3.90.79.10">
    <property type="entry name" value="Nucleoside Triphosphate Pyrophosphohydrolase"/>
    <property type="match status" value="1"/>
</dbReference>
<evidence type="ECO:0000256" key="1">
    <source>
        <dbReference type="ARBA" id="ARBA00001936"/>
    </source>
</evidence>
<dbReference type="InterPro" id="IPR039121">
    <property type="entry name" value="NUDT19"/>
</dbReference>
<dbReference type="PROSITE" id="PS51462">
    <property type="entry name" value="NUDIX"/>
    <property type="match status" value="1"/>
</dbReference>
<dbReference type="SUPFAM" id="SSF55811">
    <property type="entry name" value="Nudix"/>
    <property type="match status" value="1"/>
</dbReference>
<dbReference type="RefSeq" id="WP_379770427.1">
    <property type="nucleotide sequence ID" value="NZ_JBHSJF010000006.1"/>
</dbReference>
<evidence type="ECO:0000313" key="9">
    <source>
        <dbReference type="EMBL" id="MFC5068236.1"/>
    </source>
</evidence>
<evidence type="ECO:0000256" key="2">
    <source>
        <dbReference type="ARBA" id="ARBA00001946"/>
    </source>
</evidence>
<dbReference type="InterPro" id="IPR015797">
    <property type="entry name" value="NUDIX_hydrolase-like_dom_sf"/>
</dbReference>
<evidence type="ECO:0000259" key="8">
    <source>
        <dbReference type="PROSITE" id="PS51462"/>
    </source>
</evidence>
<feature type="domain" description="Nudix hydrolase" evidence="8">
    <location>
        <begin position="28"/>
        <end position="220"/>
    </location>
</feature>
<comment type="cofactor">
    <cofactor evidence="1">
        <name>Mn(2+)</name>
        <dbReference type="ChEBI" id="CHEBI:29035"/>
    </cofactor>
</comment>
<evidence type="ECO:0000256" key="6">
    <source>
        <dbReference type="ARBA" id="ARBA00023211"/>
    </source>
</evidence>
<comment type="caution">
    <text evidence="9">The sequence shown here is derived from an EMBL/GenBank/DDBJ whole genome shotgun (WGS) entry which is preliminary data.</text>
</comment>
<gene>
    <name evidence="9" type="ORF">ACFPFW_09445</name>
</gene>
<keyword evidence="10" id="KW-1185">Reference proteome</keyword>
<keyword evidence="3" id="KW-0479">Metal-binding</keyword>
<evidence type="ECO:0000256" key="5">
    <source>
        <dbReference type="ARBA" id="ARBA00022842"/>
    </source>
</evidence>
<dbReference type="InterPro" id="IPR000086">
    <property type="entry name" value="NUDIX_hydrolase_dom"/>
</dbReference>
<dbReference type="CDD" id="cd18870">
    <property type="entry name" value="NUDIX_AcylCoAdiphos_Nudt19"/>
    <property type="match status" value="1"/>
</dbReference>